<feature type="domain" description="Rhodanese" evidence="4">
    <location>
        <begin position="494"/>
        <end position="529"/>
    </location>
</feature>
<sequence>MPIWSLLVLALLFAGPVAAFEPVFGGGAGAIAAGAGVACGLLIAAASTRWRWDALTTVLSVVVTYFLLGSAAALRAEALYGFLPTGKTLQVMVLGSFRAWKDLLTLTAPVSVYSGPALVPWMCGLVCAVLAGLITARSGRAVLGSIPLVVMGVISVFFGLSHHALPVWAVLAWWALLAAWWALAAQYQRITLGQDVLVGRSASGGGEATAARQSRSTVYVGTRLLGALAVLAVSVGVALPAAAFLGAGGTRIVGRDLVQPPLDIQAYPSPLSSFRHYTTDLQDETLLTVSDLPENQRVRIAAMDVYDGTTFGMSNKRGDGHTGYIPVESTIPGRAEGNSLVTVTTNGLSGPWVPVLGNPSEIAFTGANSAAQKDGLYVDTWANAALTTGPAGTMTYNVRTSFAEPVRDEDLASLSVVPLSATDKNVPEGLATKVSEITQNASTALSAARAIEHYLANNGYYLNENTQFSRPGVRTDRLERMLSGDERLIGDDQQYSALMALMLHQLGINARVVMGAYPEGGSQGGPATLHGSDIRAWVEVEFEGGVWAVFDPTPPRDHTPQTQVPKPRSVPRPQVLQPPEPPEAPAELPPTTRDQNADPMEPPAEPFPWGLVAGISGGILLILLPPLMVLLFKAGRRRRRRRAAAVGALVGSWDEVVDLAADSGLRIDVGRTRQETAWSLASQWELGEDPGDPFTLVTGEVRHGDNGSTDSVEVDEAEAGKGRYIIDGWSRFGDDVPAPVVIARYADIASFASNGASRDRARDAWAQVRSLRTQVSKKAGFLARVRRALSLRSLRMRRKLRLSASIARTMDEEKKA</sequence>
<keyword evidence="2" id="KW-0472">Membrane</keyword>
<dbReference type="Proteomes" id="UP000054686">
    <property type="component" value="Unassembled WGS sequence"/>
</dbReference>
<evidence type="ECO:0000313" key="6">
    <source>
        <dbReference type="Proteomes" id="UP000054686"/>
    </source>
</evidence>
<proteinExistence type="predicted"/>
<dbReference type="Gene3D" id="3.10.620.30">
    <property type="match status" value="1"/>
</dbReference>
<dbReference type="EMBL" id="LLVT01000001">
    <property type="protein sequence ID" value="KSW13709.1"/>
    <property type="molecule type" value="Genomic_DNA"/>
</dbReference>
<dbReference type="InterPro" id="IPR002931">
    <property type="entry name" value="Transglutaminase-like"/>
</dbReference>
<evidence type="ECO:0000256" key="1">
    <source>
        <dbReference type="SAM" id="MobiDB-lite"/>
    </source>
</evidence>
<dbReference type="PROSITE" id="PS50206">
    <property type="entry name" value="RHODANESE_3"/>
    <property type="match status" value="1"/>
</dbReference>
<dbReference type="PANTHER" id="PTHR42736:SF1">
    <property type="entry name" value="PROTEIN-GLUTAMINE GAMMA-GLUTAMYLTRANSFERASE"/>
    <property type="match status" value="1"/>
</dbReference>
<evidence type="ECO:0000256" key="3">
    <source>
        <dbReference type="SAM" id="SignalP"/>
    </source>
</evidence>
<protein>
    <submittedName>
        <fullName evidence="5">Transglutaminase</fullName>
    </submittedName>
</protein>
<evidence type="ECO:0000259" key="4">
    <source>
        <dbReference type="PROSITE" id="PS50206"/>
    </source>
</evidence>
<feature type="transmembrane region" description="Helical" evidence="2">
    <location>
        <begin position="54"/>
        <end position="74"/>
    </location>
</feature>
<dbReference type="OrthoDB" id="3651060at2"/>
<keyword evidence="2" id="KW-1133">Transmembrane helix</keyword>
<feature type="chain" id="PRO_5038944676" evidence="3">
    <location>
        <begin position="20"/>
        <end position="816"/>
    </location>
</feature>
<feature type="transmembrane region" description="Helical" evidence="2">
    <location>
        <begin position="113"/>
        <end position="134"/>
    </location>
</feature>
<dbReference type="InterPro" id="IPR021878">
    <property type="entry name" value="TgpA_N"/>
</dbReference>
<feature type="transmembrane region" description="Helical" evidence="2">
    <location>
        <begin position="609"/>
        <end position="632"/>
    </location>
</feature>
<keyword evidence="3" id="KW-0732">Signal</keyword>
<dbReference type="SMART" id="SM00460">
    <property type="entry name" value="TGc"/>
    <property type="match status" value="1"/>
</dbReference>
<dbReference type="SUPFAM" id="SSF54001">
    <property type="entry name" value="Cysteine proteinases"/>
    <property type="match status" value="1"/>
</dbReference>
<feature type="transmembrane region" description="Helical" evidence="2">
    <location>
        <begin position="141"/>
        <end position="160"/>
    </location>
</feature>
<dbReference type="InterPro" id="IPR001763">
    <property type="entry name" value="Rhodanese-like_dom"/>
</dbReference>
<accession>A0A0V8S070</accession>
<reference evidence="5 6" key="1">
    <citation type="submission" date="2015-10" db="EMBL/GenBank/DDBJ databases">
        <title>Draft Genome of Actinomyces odontolyticus subsp. actinosynbacter strain XH001.</title>
        <authorList>
            <person name="Mclean J.S."/>
            <person name="He X."/>
        </authorList>
    </citation>
    <scope>NUCLEOTIDE SEQUENCE [LARGE SCALE GENOMIC DNA]</scope>
    <source>
        <strain evidence="5 6">XH001</strain>
    </source>
</reference>
<evidence type="ECO:0000256" key="2">
    <source>
        <dbReference type="SAM" id="Phobius"/>
    </source>
</evidence>
<name>A0A0V8S070_9ACTO</name>
<evidence type="ECO:0000313" key="5">
    <source>
        <dbReference type="EMBL" id="KSW13709.1"/>
    </source>
</evidence>
<feature type="compositionally biased region" description="Pro residues" evidence="1">
    <location>
        <begin position="576"/>
        <end position="588"/>
    </location>
</feature>
<gene>
    <name evidence="5" type="ORF">APY09_03970</name>
</gene>
<dbReference type="InterPro" id="IPR038765">
    <property type="entry name" value="Papain-like_cys_pep_sf"/>
</dbReference>
<dbReference type="PANTHER" id="PTHR42736">
    <property type="entry name" value="PROTEIN-GLUTAMINE GAMMA-GLUTAMYLTRANSFERASE"/>
    <property type="match status" value="1"/>
</dbReference>
<dbReference type="Pfam" id="PF01841">
    <property type="entry name" value="Transglut_core"/>
    <property type="match status" value="1"/>
</dbReference>
<organism evidence="5 6">
    <name type="scientific">Schaalia odontolytica</name>
    <dbReference type="NCBI Taxonomy" id="1660"/>
    <lineage>
        <taxon>Bacteria</taxon>
        <taxon>Bacillati</taxon>
        <taxon>Actinomycetota</taxon>
        <taxon>Actinomycetes</taxon>
        <taxon>Actinomycetales</taxon>
        <taxon>Actinomycetaceae</taxon>
        <taxon>Schaalia</taxon>
    </lineage>
</organism>
<feature type="signal peptide" evidence="3">
    <location>
        <begin position="1"/>
        <end position="19"/>
    </location>
</feature>
<dbReference type="InterPro" id="IPR052901">
    <property type="entry name" value="Bact_TGase-like"/>
</dbReference>
<feature type="transmembrane region" description="Helical" evidence="2">
    <location>
        <begin position="166"/>
        <end position="184"/>
    </location>
</feature>
<feature type="transmembrane region" description="Helical" evidence="2">
    <location>
        <begin position="29"/>
        <end position="47"/>
    </location>
</feature>
<dbReference type="AlphaFoldDB" id="A0A0V8S070"/>
<comment type="caution">
    <text evidence="5">The sequence shown here is derived from an EMBL/GenBank/DDBJ whole genome shotgun (WGS) entry which is preliminary data.</text>
</comment>
<feature type="region of interest" description="Disordered" evidence="1">
    <location>
        <begin position="549"/>
        <end position="605"/>
    </location>
</feature>
<keyword evidence="2" id="KW-0812">Transmembrane</keyword>
<feature type="transmembrane region" description="Helical" evidence="2">
    <location>
        <begin position="224"/>
        <end position="247"/>
    </location>
</feature>
<dbReference type="Pfam" id="PF11992">
    <property type="entry name" value="TgpA_N"/>
    <property type="match status" value="1"/>
</dbReference>